<evidence type="ECO:0000256" key="1">
    <source>
        <dbReference type="SAM" id="MobiDB-lite"/>
    </source>
</evidence>
<gene>
    <name evidence="4" type="ORF">DNG_04173</name>
</gene>
<dbReference type="AlphaFoldDB" id="A0AAE8SUB1"/>
<dbReference type="PROSITE" id="PS50948">
    <property type="entry name" value="PAN"/>
    <property type="match status" value="1"/>
</dbReference>
<sequence length="135" mass="14048">MPSFYSVAAVAVLASVVAAQQPQCEVIGYDSGTILAYLIHEDPALADRLACGGVCAADELCKAFAYGDGRCLLYQDALEGNVYSIETSPYTFNDLSCVAGEVEVPETPVEGEEPPAEGEAPVEETPVEGEPEGGA</sequence>
<organism evidence="4 5">
    <name type="scientific">Cephalotrichum gorgonifer</name>
    <dbReference type="NCBI Taxonomy" id="2041049"/>
    <lineage>
        <taxon>Eukaryota</taxon>
        <taxon>Fungi</taxon>
        <taxon>Dikarya</taxon>
        <taxon>Ascomycota</taxon>
        <taxon>Pezizomycotina</taxon>
        <taxon>Sordariomycetes</taxon>
        <taxon>Hypocreomycetidae</taxon>
        <taxon>Microascales</taxon>
        <taxon>Microascaceae</taxon>
        <taxon>Cephalotrichum</taxon>
    </lineage>
</organism>
<proteinExistence type="predicted"/>
<feature type="compositionally biased region" description="Acidic residues" evidence="1">
    <location>
        <begin position="109"/>
        <end position="135"/>
    </location>
</feature>
<accession>A0AAE8SUB1</accession>
<feature type="signal peptide" evidence="2">
    <location>
        <begin position="1"/>
        <end position="19"/>
    </location>
</feature>
<comment type="caution">
    <text evidence="4">The sequence shown here is derived from an EMBL/GenBank/DDBJ whole genome shotgun (WGS) entry which is preliminary data.</text>
</comment>
<feature type="region of interest" description="Disordered" evidence="1">
    <location>
        <begin position="103"/>
        <end position="135"/>
    </location>
</feature>
<name>A0AAE8SUB1_9PEZI</name>
<dbReference type="Proteomes" id="UP001187682">
    <property type="component" value="Unassembled WGS sequence"/>
</dbReference>
<feature type="chain" id="PRO_5042042145" description="Apple domain-containing protein" evidence="2">
    <location>
        <begin position="20"/>
        <end position="135"/>
    </location>
</feature>
<evidence type="ECO:0000313" key="4">
    <source>
        <dbReference type="EMBL" id="SPO01500.1"/>
    </source>
</evidence>
<protein>
    <recommendedName>
        <fullName evidence="3">Apple domain-containing protein</fullName>
    </recommendedName>
</protein>
<feature type="domain" description="Apple" evidence="3">
    <location>
        <begin position="24"/>
        <end position="97"/>
    </location>
</feature>
<dbReference type="EMBL" id="ONZQ02000005">
    <property type="protein sequence ID" value="SPO01500.1"/>
    <property type="molecule type" value="Genomic_DNA"/>
</dbReference>
<dbReference type="InterPro" id="IPR003609">
    <property type="entry name" value="Pan_app"/>
</dbReference>
<evidence type="ECO:0000313" key="5">
    <source>
        <dbReference type="Proteomes" id="UP001187682"/>
    </source>
</evidence>
<evidence type="ECO:0000256" key="2">
    <source>
        <dbReference type="SAM" id="SignalP"/>
    </source>
</evidence>
<keyword evidence="5" id="KW-1185">Reference proteome</keyword>
<evidence type="ECO:0000259" key="3">
    <source>
        <dbReference type="PROSITE" id="PS50948"/>
    </source>
</evidence>
<keyword evidence="2" id="KW-0732">Signal</keyword>
<reference evidence="4" key="1">
    <citation type="submission" date="2018-03" db="EMBL/GenBank/DDBJ databases">
        <authorList>
            <person name="Guldener U."/>
        </authorList>
    </citation>
    <scope>NUCLEOTIDE SEQUENCE</scope>
</reference>